<dbReference type="AlphaFoldDB" id="A0A9W2ZFG1"/>
<organism evidence="5 6">
    <name type="scientific">Biomphalaria glabrata</name>
    <name type="common">Bloodfluke planorb</name>
    <name type="synonym">Freshwater snail</name>
    <dbReference type="NCBI Taxonomy" id="6526"/>
    <lineage>
        <taxon>Eukaryota</taxon>
        <taxon>Metazoa</taxon>
        <taxon>Spiralia</taxon>
        <taxon>Lophotrochozoa</taxon>
        <taxon>Mollusca</taxon>
        <taxon>Gastropoda</taxon>
        <taxon>Heterobranchia</taxon>
        <taxon>Euthyneura</taxon>
        <taxon>Panpulmonata</taxon>
        <taxon>Hygrophila</taxon>
        <taxon>Lymnaeoidea</taxon>
        <taxon>Planorbidae</taxon>
        <taxon>Biomphalaria</taxon>
    </lineage>
</organism>
<feature type="domain" description="C-type lectin" evidence="4">
    <location>
        <begin position="109"/>
        <end position="231"/>
    </location>
</feature>
<feature type="transmembrane region" description="Helical" evidence="2">
    <location>
        <begin position="582"/>
        <end position="606"/>
    </location>
</feature>
<keyword evidence="2" id="KW-0812">Transmembrane</keyword>
<name>A0A9W2ZFG1_BIOGL</name>
<dbReference type="Pfam" id="PF00059">
    <property type="entry name" value="Lectin_C"/>
    <property type="match status" value="1"/>
</dbReference>
<evidence type="ECO:0000259" key="4">
    <source>
        <dbReference type="PROSITE" id="PS50041"/>
    </source>
</evidence>
<keyword evidence="5" id="KW-1185">Reference proteome</keyword>
<proteinExistence type="predicted"/>
<dbReference type="GeneID" id="106074425"/>
<dbReference type="SMART" id="SM00034">
    <property type="entry name" value="CLECT"/>
    <property type="match status" value="1"/>
</dbReference>
<keyword evidence="3" id="KW-0732">Signal</keyword>
<feature type="region of interest" description="Disordered" evidence="1">
    <location>
        <begin position="49"/>
        <end position="68"/>
    </location>
</feature>
<gene>
    <name evidence="6" type="primary">LOC106074425</name>
</gene>
<protein>
    <submittedName>
        <fullName evidence="6">Uncharacterized protein LOC106074425 isoform X2</fullName>
    </submittedName>
</protein>
<accession>A0A9W2ZFG1</accession>
<feature type="region of interest" description="Disordered" evidence="1">
    <location>
        <begin position="622"/>
        <end position="641"/>
    </location>
</feature>
<evidence type="ECO:0000256" key="2">
    <source>
        <dbReference type="SAM" id="Phobius"/>
    </source>
</evidence>
<dbReference type="InterPro" id="IPR001304">
    <property type="entry name" value="C-type_lectin-like"/>
</dbReference>
<feature type="signal peptide" evidence="3">
    <location>
        <begin position="1"/>
        <end position="18"/>
    </location>
</feature>
<dbReference type="PROSITE" id="PS50041">
    <property type="entry name" value="C_TYPE_LECTIN_2"/>
    <property type="match status" value="1"/>
</dbReference>
<evidence type="ECO:0000313" key="6">
    <source>
        <dbReference type="RefSeq" id="XP_055873819.1"/>
    </source>
</evidence>
<feature type="compositionally biased region" description="Polar residues" evidence="1">
    <location>
        <begin position="622"/>
        <end position="636"/>
    </location>
</feature>
<dbReference type="Proteomes" id="UP001165740">
    <property type="component" value="Chromosome 18"/>
</dbReference>
<dbReference type="Gene3D" id="3.10.100.10">
    <property type="entry name" value="Mannose-Binding Protein A, subunit A"/>
    <property type="match status" value="1"/>
</dbReference>
<dbReference type="RefSeq" id="XP_055873819.1">
    <property type="nucleotide sequence ID" value="XM_056017844.1"/>
</dbReference>
<reference evidence="6" key="1">
    <citation type="submission" date="2025-08" db="UniProtKB">
        <authorList>
            <consortium name="RefSeq"/>
        </authorList>
    </citation>
    <scope>IDENTIFICATION</scope>
</reference>
<evidence type="ECO:0000256" key="1">
    <source>
        <dbReference type="SAM" id="MobiDB-lite"/>
    </source>
</evidence>
<dbReference type="SUPFAM" id="SSF56436">
    <property type="entry name" value="C-type lectin-like"/>
    <property type="match status" value="1"/>
</dbReference>
<dbReference type="CDD" id="cd00037">
    <property type="entry name" value="CLECT"/>
    <property type="match status" value="1"/>
</dbReference>
<keyword evidence="2" id="KW-1133">Transmembrane helix</keyword>
<dbReference type="InterPro" id="IPR016187">
    <property type="entry name" value="CTDL_fold"/>
</dbReference>
<sequence>MWPKPVLKFALVVRLVFCATDKENLTSDVTTLTTTTSKQTTKILATTTSSSTSTSSSTAASSTTNRTVSATNATDEILTTSAANDRADGGSKIAATEMKKLCNGQRSAFSDDIWYLYCDIRNSWSSAKRFCKNNGMYLASFKDRDDLMETLNKIGINKTPDANSSFWVGANDIEIEGEFIWTDTFSVVSSDLWAQGYPIKKAVTQDCGYVDAMQRMLKNRRCSGTLNVLCYISISKPLWYNNDMMLCHCADGQCNTEGECLSGGCARGWFGPKCQFKNLDFDIDEQGRLLQDYDNSTCVLFKRNYLLITFTQRSHFTWLRLIMKDIGQLQGFTLYLDGVKDTSAIYIMHDQRTMDVRTSIYTSECRVVEMFWTEAKTMCTLYVYGGRNMGLKQKANFNFTASTPASLAVDGYSWNSDQCFKGWRMWQLHFPEVIALYNVDIYRKIESTNRSFPPHFAVRATNEDDDMECISDDFRAHLGPYVRLIPEEELFIKSLILYRNPIYPGGVMSVCEVVVYGECAPPKYGLDCENVCSITCVRQKCHYSGQCLDCPSGKTGANCSEDEVYTKPKKTNKNVSDVGTHLIKLIFVIVHGGVAMVMVTALLGYIMSERVRKRSTLIHQTNQSSPVLNEEFTTSPSPSPVRENISPIAGENDTPNAALMTMQTITSALTFMTHPTETGTTTSYLESDVDATSITATNIPT</sequence>
<evidence type="ECO:0000256" key="3">
    <source>
        <dbReference type="SAM" id="SignalP"/>
    </source>
</evidence>
<dbReference type="InterPro" id="IPR016186">
    <property type="entry name" value="C-type_lectin-like/link_sf"/>
</dbReference>
<keyword evidence="2" id="KW-0472">Membrane</keyword>
<feature type="chain" id="PRO_5040804521" evidence="3">
    <location>
        <begin position="19"/>
        <end position="701"/>
    </location>
</feature>
<evidence type="ECO:0000313" key="5">
    <source>
        <dbReference type="Proteomes" id="UP001165740"/>
    </source>
</evidence>